<sequence length="139" mass="16222">MFFTNSIILLLNLFNSTEDLVGPGYSEIEFALNRLQNTLSIFKIYMFEEPISNSNVASFIDKMSDIKQNLNDLNKLVEKTKNEKNTKRFLINIQLINSLLFCSPEFNIFDKKNIYTYTGIFVFALLLSVCWCMMFPDKK</sequence>
<evidence type="ECO:0000313" key="3">
    <source>
        <dbReference type="EMBL" id="RVD90923.1"/>
    </source>
</evidence>
<keyword evidence="1" id="KW-0472">Membrane</keyword>
<accession>A0A437AI98</accession>
<proteinExistence type="predicted"/>
<evidence type="ECO:0000256" key="1">
    <source>
        <dbReference type="SAM" id="Phobius"/>
    </source>
</evidence>
<dbReference type="Proteomes" id="UP000282876">
    <property type="component" value="Unassembled WGS sequence"/>
</dbReference>
<feature type="chain" id="PRO_5019090284" evidence="2">
    <location>
        <begin position="20"/>
        <end position="139"/>
    </location>
</feature>
<reference evidence="3 4" key="1">
    <citation type="submission" date="2018-10" db="EMBL/GenBank/DDBJ databases">
        <title>Draft genome sequence of the microsporidian Tubulinosema ratisbonensis.</title>
        <authorList>
            <person name="Polonais V."/>
            <person name="Peyretaillade E."/>
            <person name="Niehus S."/>
            <person name="Wawrzyniak I."/>
            <person name="Franchet A."/>
            <person name="Gaspin C."/>
            <person name="Reichstadt M."/>
            <person name="Belser C."/>
            <person name="Labadie K."/>
            <person name="Delbac F."/>
            <person name="Ferrandon D."/>
        </authorList>
    </citation>
    <scope>NUCLEOTIDE SEQUENCE [LARGE SCALE GENOMIC DNA]</scope>
    <source>
        <strain evidence="3 4">Franzen</strain>
    </source>
</reference>
<evidence type="ECO:0000256" key="2">
    <source>
        <dbReference type="SAM" id="SignalP"/>
    </source>
</evidence>
<keyword evidence="4" id="KW-1185">Reference proteome</keyword>
<dbReference type="AlphaFoldDB" id="A0A437AI98"/>
<keyword evidence="1" id="KW-0812">Transmembrane</keyword>
<comment type="caution">
    <text evidence="3">The sequence shown here is derived from an EMBL/GenBank/DDBJ whole genome shotgun (WGS) entry which is preliminary data.</text>
</comment>
<evidence type="ECO:0000313" key="4">
    <source>
        <dbReference type="Proteomes" id="UP000282876"/>
    </source>
</evidence>
<name>A0A437AI98_9MICR</name>
<keyword evidence="1" id="KW-1133">Transmembrane helix</keyword>
<dbReference type="VEuPathDB" id="MicrosporidiaDB:TUBRATIS_26440"/>
<dbReference type="EMBL" id="RCSS01000717">
    <property type="protein sequence ID" value="RVD90923.1"/>
    <property type="molecule type" value="Genomic_DNA"/>
</dbReference>
<organism evidence="3 4">
    <name type="scientific">Tubulinosema ratisbonensis</name>
    <dbReference type="NCBI Taxonomy" id="291195"/>
    <lineage>
        <taxon>Eukaryota</taxon>
        <taxon>Fungi</taxon>
        <taxon>Fungi incertae sedis</taxon>
        <taxon>Microsporidia</taxon>
        <taxon>Tubulinosematoidea</taxon>
        <taxon>Tubulinosematidae</taxon>
        <taxon>Tubulinosema</taxon>
    </lineage>
</organism>
<gene>
    <name evidence="3" type="ORF">TUBRATIS_26440</name>
</gene>
<protein>
    <submittedName>
        <fullName evidence="3">Uncharacterized protein</fullName>
    </submittedName>
</protein>
<feature type="signal peptide" evidence="2">
    <location>
        <begin position="1"/>
        <end position="19"/>
    </location>
</feature>
<feature type="transmembrane region" description="Helical" evidence="1">
    <location>
        <begin position="114"/>
        <end position="135"/>
    </location>
</feature>
<keyword evidence="2" id="KW-0732">Signal</keyword>